<organism evidence="2">
    <name type="scientific">Octopus bimaculoides</name>
    <name type="common">California two-spotted octopus</name>
    <dbReference type="NCBI Taxonomy" id="37653"/>
    <lineage>
        <taxon>Eukaryota</taxon>
        <taxon>Metazoa</taxon>
        <taxon>Spiralia</taxon>
        <taxon>Lophotrochozoa</taxon>
        <taxon>Mollusca</taxon>
        <taxon>Cephalopoda</taxon>
        <taxon>Coleoidea</taxon>
        <taxon>Octopodiformes</taxon>
        <taxon>Octopoda</taxon>
        <taxon>Incirrata</taxon>
        <taxon>Octopodidae</taxon>
        <taxon>Octopus</taxon>
    </lineage>
</organism>
<keyword evidence="1" id="KW-0472">Membrane</keyword>
<evidence type="ECO:0000256" key="1">
    <source>
        <dbReference type="SAM" id="Phobius"/>
    </source>
</evidence>
<sequence>MKPFSLYKQILYLNYISCNAFLFRIFEAPALFFFFFIVKMIVYSFPYRTTESR</sequence>
<accession>A0A0L8GJ40</accession>
<dbReference type="EMBL" id="KQ421605">
    <property type="protein sequence ID" value="KOF77022.1"/>
    <property type="molecule type" value="Genomic_DNA"/>
</dbReference>
<reference evidence="2" key="1">
    <citation type="submission" date="2015-07" db="EMBL/GenBank/DDBJ databases">
        <title>MeaNS - Measles Nucleotide Surveillance Program.</title>
        <authorList>
            <person name="Tran T."/>
            <person name="Druce J."/>
        </authorList>
    </citation>
    <scope>NUCLEOTIDE SEQUENCE</scope>
    <source>
        <strain evidence="2">UCB-OBI-ISO-001</strain>
        <tissue evidence="2">Gonad</tissue>
    </source>
</reference>
<proteinExistence type="predicted"/>
<dbReference type="AlphaFoldDB" id="A0A0L8GJ40"/>
<keyword evidence="1" id="KW-0812">Transmembrane</keyword>
<gene>
    <name evidence="2" type="ORF">OCBIM_22032604mg</name>
</gene>
<name>A0A0L8GJ40_OCTBM</name>
<evidence type="ECO:0000313" key="2">
    <source>
        <dbReference type="EMBL" id="KOF77022.1"/>
    </source>
</evidence>
<protein>
    <submittedName>
        <fullName evidence="2">Uncharacterized protein</fullName>
    </submittedName>
</protein>
<keyword evidence="1" id="KW-1133">Transmembrane helix</keyword>
<feature type="transmembrane region" description="Helical" evidence="1">
    <location>
        <begin position="21"/>
        <end position="45"/>
    </location>
</feature>